<dbReference type="PRINTS" id="PR00744">
    <property type="entry name" value="GLHYDRLASE37"/>
</dbReference>
<dbReference type="InterPro" id="IPR001661">
    <property type="entry name" value="Glyco_hydro_37"/>
</dbReference>
<evidence type="ECO:0000313" key="7">
    <source>
        <dbReference type="Proteomes" id="UP001583280"/>
    </source>
</evidence>
<feature type="chain" id="PRO_5046189726" description="Trehalase" evidence="5">
    <location>
        <begin position="20"/>
        <end position="665"/>
    </location>
</feature>
<gene>
    <name evidence="6" type="ORF">Cpir12675_001283</name>
</gene>
<evidence type="ECO:0000256" key="2">
    <source>
        <dbReference type="ARBA" id="ARBA00022801"/>
    </source>
</evidence>
<comment type="catalytic activity">
    <reaction evidence="4">
        <text>alpha,alpha-trehalose + H2O = alpha-D-glucose + beta-D-glucose</text>
        <dbReference type="Rhea" id="RHEA:32675"/>
        <dbReference type="ChEBI" id="CHEBI:15377"/>
        <dbReference type="ChEBI" id="CHEBI:15903"/>
        <dbReference type="ChEBI" id="CHEBI:16551"/>
        <dbReference type="ChEBI" id="CHEBI:17925"/>
        <dbReference type="EC" id="3.2.1.28"/>
    </reaction>
</comment>
<reference evidence="6 7" key="1">
    <citation type="journal article" date="2024" name="IMA Fungus">
        <title>IMA Genome - F19 : A genome assembly and annotation guide to empower mycologists, including annotated draft genome sequences of Ceratocystis pirilliformis, Diaporthe australafricana, Fusarium ophioides, Paecilomyces lecythidis, and Sporothrix stenoceras.</title>
        <authorList>
            <person name="Aylward J."/>
            <person name="Wilson A.M."/>
            <person name="Visagie C.M."/>
            <person name="Spraker J."/>
            <person name="Barnes I."/>
            <person name="Buitendag C."/>
            <person name="Ceriani C."/>
            <person name="Del Mar Angel L."/>
            <person name="du Plessis D."/>
            <person name="Fuchs T."/>
            <person name="Gasser K."/>
            <person name="Kramer D."/>
            <person name="Li W."/>
            <person name="Munsamy K."/>
            <person name="Piso A."/>
            <person name="Price J.L."/>
            <person name="Sonnekus B."/>
            <person name="Thomas C."/>
            <person name="van der Nest A."/>
            <person name="van Dijk A."/>
            <person name="van Heerden A."/>
            <person name="van Vuuren N."/>
            <person name="Yilmaz N."/>
            <person name="Duong T.A."/>
            <person name="van der Merwe N.A."/>
            <person name="Wingfield M.J."/>
            <person name="Wingfield B.D."/>
        </authorList>
    </citation>
    <scope>NUCLEOTIDE SEQUENCE [LARGE SCALE GENOMIC DNA]</scope>
    <source>
        <strain evidence="6 7">CMW 12675</strain>
    </source>
</reference>
<comment type="similarity">
    <text evidence="1 4">Belongs to the glycosyl hydrolase 37 family.</text>
</comment>
<evidence type="ECO:0000256" key="3">
    <source>
        <dbReference type="ARBA" id="ARBA00023295"/>
    </source>
</evidence>
<dbReference type="Proteomes" id="UP001583280">
    <property type="component" value="Unassembled WGS sequence"/>
</dbReference>
<dbReference type="InterPro" id="IPR008928">
    <property type="entry name" value="6-hairpin_glycosidase_sf"/>
</dbReference>
<evidence type="ECO:0000313" key="6">
    <source>
        <dbReference type="EMBL" id="KAL1899700.1"/>
    </source>
</evidence>
<dbReference type="EMBL" id="JAWDJO010000019">
    <property type="protein sequence ID" value="KAL1899700.1"/>
    <property type="molecule type" value="Genomic_DNA"/>
</dbReference>
<proteinExistence type="inferred from homology"/>
<sequence>MHVLRVSLALAATASRAYALFEDGAVVAPCDSSLYCYGDMLKQIQLARPFDDSKTFVDMPALKPLSEIQDAFNQLPKPLSNNTLLHDFLRENFGLAGGELQALDKSTLETNAVFLEKIKDPALREFTQKVIDIWPDLTRQYLGNTNCDDCPSSFIPIKKPFVIAGGRFREPYYWDTLWIIEGLLRTGGSYVELARNAIENFMDLVEEYGFVPNGARIYYLNRSQPPLLALMVKTYVDHTNDGEFLEKALPLLEKEYSYWMDQRSVSIKIDDEDFVLNRYSVKNTQPRPESYYEDYVTANNASYYSESGTVYPGTPLDYPEIADLYSNLASGAESGWDYSSRWLANPSDAIEDKYFPLRSLNTGNIIPVDLNSIMYGIESTMATFMLETGNNTGFRIWQQRSVDRSRGMHKLLWNQEIYSYFDYNMTSNSQVVFVPVNTDGSDKDEDGVNGAPKGMKVLRSVSSYYPFWMEAAPTNIRWNSHAVKKAFLPVMYQLGQGSGGIPATNVHSGQQWDSPNVWPPHMHIIISALRGVPKMGGWKDSSREELQKLSLKVAQRYVDSVFCTWRATGGSTSDMPKLSGLPDNVNGIMFEKYSSQSINSAGSGGEYAVVEGFGWTNGVLLYIMDEFGTEIQLPECSDEQAAKKSKKRAVELNNFDAEWVKRFMD</sequence>
<dbReference type="Pfam" id="PF01204">
    <property type="entry name" value="Trehalase"/>
    <property type="match status" value="1"/>
</dbReference>
<dbReference type="InterPro" id="IPR012341">
    <property type="entry name" value="6hp_glycosidase-like_sf"/>
</dbReference>
<evidence type="ECO:0000256" key="5">
    <source>
        <dbReference type="SAM" id="SignalP"/>
    </source>
</evidence>
<name>A0ABR3ZI21_9PEZI</name>
<dbReference type="EC" id="3.2.1.28" evidence="4"/>
<evidence type="ECO:0000256" key="4">
    <source>
        <dbReference type="RuleBase" id="RU361180"/>
    </source>
</evidence>
<dbReference type="Gene3D" id="1.50.10.10">
    <property type="match status" value="1"/>
</dbReference>
<dbReference type="PROSITE" id="PS00928">
    <property type="entry name" value="TREHALASE_2"/>
    <property type="match status" value="1"/>
</dbReference>
<organism evidence="6 7">
    <name type="scientific">Ceratocystis pirilliformis</name>
    <dbReference type="NCBI Taxonomy" id="259994"/>
    <lineage>
        <taxon>Eukaryota</taxon>
        <taxon>Fungi</taxon>
        <taxon>Dikarya</taxon>
        <taxon>Ascomycota</taxon>
        <taxon>Pezizomycotina</taxon>
        <taxon>Sordariomycetes</taxon>
        <taxon>Hypocreomycetidae</taxon>
        <taxon>Microascales</taxon>
        <taxon>Ceratocystidaceae</taxon>
        <taxon>Ceratocystis</taxon>
    </lineage>
</organism>
<dbReference type="PANTHER" id="PTHR23403">
    <property type="entry name" value="TREHALASE"/>
    <property type="match status" value="1"/>
</dbReference>
<keyword evidence="3 4" id="KW-0326">Glycosidase</keyword>
<keyword evidence="5" id="KW-0732">Signal</keyword>
<accession>A0ABR3ZI21</accession>
<keyword evidence="7" id="KW-1185">Reference proteome</keyword>
<dbReference type="PANTHER" id="PTHR23403:SF1">
    <property type="entry name" value="TREHALASE"/>
    <property type="match status" value="1"/>
</dbReference>
<protein>
    <recommendedName>
        <fullName evidence="4">Trehalase</fullName>
        <ecNumber evidence="4">3.2.1.28</ecNumber>
    </recommendedName>
    <alternativeName>
        <fullName evidence="4">Alpha-trehalose glucohydrolase</fullName>
    </alternativeName>
</protein>
<dbReference type="InterPro" id="IPR018232">
    <property type="entry name" value="Glyco_hydro_37_CS"/>
</dbReference>
<evidence type="ECO:0000256" key="1">
    <source>
        <dbReference type="ARBA" id="ARBA00005615"/>
    </source>
</evidence>
<dbReference type="SUPFAM" id="SSF48208">
    <property type="entry name" value="Six-hairpin glycosidases"/>
    <property type="match status" value="1"/>
</dbReference>
<feature type="signal peptide" evidence="5">
    <location>
        <begin position="1"/>
        <end position="19"/>
    </location>
</feature>
<comment type="caution">
    <text evidence="6">The sequence shown here is derived from an EMBL/GenBank/DDBJ whole genome shotgun (WGS) entry which is preliminary data.</text>
</comment>
<keyword evidence="2 4" id="KW-0378">Hydrolase</keyword>